<accession>A0ABR5ZT39</accession>
<feature type="compositionally biased region" description="Polar residues" evidence="1">
    <location>
        <begin position="115"/>
        <end position="128"/>
    </location>
</feature>
<reference evidence="2 3" key="1">
    <citation type="submission" date="2017-10" db="EMBL/GenBank/DDBJ databases">
        <authorList>
            <person name="Jakob F."/>
        </authorList>
    </citation>
    <scope>NUCLEOTIDE SEQUENCE [LARGE SCALE GENOMIC DNA]</scope>
    <source>
        <strain evidence="2 3">TMW 2.1889</strain>
    </source>
</reference>
<feature type="compositionally biased region" description="Low complexity" evidence="1">
    <location>
        <begin position="597"/>
        <end position="607"/>
    </location>
</feature>
<evidence type="ECO:0000313" key="2">
    <source>
        <dbReference type="EMBL" id="MBA5727461.1"/>
    </source>
</evidence>
<feature type="compositionally biased region" description="Polar residues" evidence="1">
    <location>
        <begin position="138"/>
        <end position="149"/>
    </location>
</feature>
<protein>
    <recommendedName>
        <fullName evidence="4">Flagellar hook-length control protein-like C-terminal domain-containing protein</fullName>
    </recommendedName>
</protein>
<evidence type="ECO:0000313" key="3">
    <source>
        <dbReference type="Proteomes" id="UP000765338"/>
    </source>
</evidence>
<feature type="compositionally biased region" description="Polar residues" evidence="1">
    <location>
        <begin position="389"/>
        <end position="398"/>
    </location>
</feature>
<organism evidence="2 3">
    <name type="scientific">Bombella mellum</name>
    <dbReference type="NCBI Taxonomy" id="2039288"/>
    <lineage>
        <taxon>Bacteria</taxon>
        <taxon>Pseudomonadati</taxon>
        <taxon>Pseudomonadota</taxon>
        <taxon>Alphaproteobacteria</taxon>
        <taxon>Acetobacterales</taxon>
        <taxon>Acetobacteraceae</taxon>
        <taxon>Bombella</taxon>
    </lineage>
</organism>
<dbReference type="EMBL" id="PDLY01000003">
    <property type="protein sequence ID" value="MBA5727461.1"/>
    <property type="molecule type" value="Genomic_DNA"/>
</dbReference>
<feature type="region of interest" description="Disordered" evidence="1">
    <location>
        <begin position="571"/>
        <end position="663"/>
    </location>
</feature>
<name>A0ABR5ZT39_9PROT</name>
<feature type="compositionally biased region" description="Basic and acidic residues" evidence="1">
    <location>
        <begin position="362"/>
        <end position="374"/>
    </location>
</feature>
<feature type="compositionally biased region" description="Low complexity" evidence="1">
    <location>
        <begin position="60"/>
        <end position="73"/>
    </location>
</feature>
<dbReference type="Proteomes" id="UP000765338">
    <property type="component" value="Unassembled WGS sequence"/>
</dbReference>
<gene>
    <name evidence="2" type="ORF">CPA56_05640</name>
</gene>
<evidence type="ECO:0008006" key="4">
    <source>
        <dbReference type="Google" id="ProtNLM"/>
    </source>
</evidence>
<comment type="caution">
    <text evidence="2">The sequence shown here is derived from an EMBL/GenBank/DDBJ whole genome shotgun (WGS) entry which is preliminary data.</text>
</comment>
<feature type="region of interest" description="Disordered" evidence="1">
    <location>
        <begin position="389"/>
        <end position="412"/>
    </location>
</feature>
<feature type="compositionally biased region" description="Pro residues" evidence="1">
    <location>
        <begin position="1"/>
        <end position="12"/>
    </location>
</feature>
<feature type="region of interest" description="Disordered" evidence="1">
    <location>
        <begin position="1"/>
        <end position="149"/>
    </location>
</feature>
<proteinExistence type="predicted"/>
<evidence type="ECO:0000256" key="1">
    <source>
        <dbReference type="SAM" id="MobiDB-lite"/>
    </source>
</evidence>
<feature type="compositionally biased region" description="Polar residues" evidence="1">
    <location>
        <begin position="583"/>
        <end position="596"/>
    </location>
</feature>
<feature type="compositionally biased region" description="Gly residues" evidence="1">
    <location>
        <begin position="608"/>
        <end position="618"/>
    </location>
</feature>
<dbReference type="RefSeq" id="WP_182041057.1">
    <property type="nucleotide sequence ID" value="NZ_PDLY01000003.1"/>
</dbReference>
<feature type="region of interest" description="Disordered" evidence="1">
    <location>
        <begin position="345"/>
        <end position="375"/>
    </location>
</feature>
<keyword evidence="3" id="KW-1185">Reference proteome</keyword>
<sequence length="663" mass="66631">MVTPSPSLPVLPQPSAGAGRSPVSTPVGRGSVRAPAGRQSFAGVLADQEPADHGTAGTADLSSSSDDGQQQSSPKDAGQTSADAAGTAGKQTSSRTPPAGDDTARQPVSVPVPDSRTSQQEPARTAPQSAPRDDGQDAATQKTTDQDASASLETQMLSLAAFMTTAQPTQPAASGQSLEDMVEQTAGSLVAAVSSGSGQTGSMMAEVQKTVAAILESVPDAGKLVGELKQLTSGSMAGTLSSAAGQVLQALSSGATAGSVPVVSDMMQAAVTRAAQAVPFHGQGEATTREMAISSLDAGLTRRLEAAADLVRRDVQASSATRAAPQGLKDQEVAAVKVMGFQPESAGSSGVSALKGGAGPDGHQDTGRTGHEGQTDSLFGLMVRTSSGQAGMSFSGSGHQEEQGDGQARMTRDGVVSATVADDGESGAHEAQEVPVSFAGQLASLSEGSNAVQQPVATQVPATSLMPHEAKQTATVAGSSPLLQTGGVASGILSGRSVEQAGTLTMTVRTSDDTSVHVQLDRSAEGLSVLSLQGQDDGTTEALQKTHHVLARQLDEAGLHPGAMKIDVLPMDSGQMAGGQDRNMPQQHQGQGAYQPSGQSSFQQAGGFSAGGDGGAGRQGHQARQGETISAPSRPEPTFGQEEDSPASTASPSGRVGHLNISV</sequence>